<evidence type="ECO:0000313" key="3">
    <source>
        <dbReference type="Proteomes" id="UP000610303"/>
    </source>
</evidence>
<comment type="caution">
    <text evidence="2">The sequence shown here is derived from an EMBL/GenBank/DDBJ whole genome shotgun (WGS) entry which is preliminary data.</text>
</comment>
<organism evidence="2 3">
    <name type="scientific">Agromyces mediolanus</name>
    <name type="common">Corynebacterium mediolanum</name>
    <dbReference type="NCBI Taxonomy" id="41986"/>
    <lineage>
        <taxon>Bacteria</taxon>
        <taxon>Bacillati</taxon>
        <taxon>Actinomycetota</taxon>
        <taxon>Actinomycetes</taxon>
        <taxon>Micrococcales</taxon>
        <taxon>Microbacteriaceae</taxon>
        <taxon>Agromyces</taxon>
    </lineage>
</organism>
<reference evidence="2" key="2">
    <citation type="submission" date="2020-09" db="EMBL/GenBank/DDBJ databases">
        <authorList>
            <person name="Sun Q."/>
            <person name="Ohkuma M."/>
        </authorList>
    </citation>
    <scope>NUCLEOTIDE SEQUENCE</scope>
    <source>
        <strain evidence="2">JCM 3346</strain>
    </source>
</reference>
<protein>
    <submittedName>
        <fullName evidence="2">Uncharacterized protein</fullName>
    </submittedName>
</protein>
<dbReference type="Proteomes" id="UP000610303">
    <property type="component" value="Unassembled WGS sequence"/>
</dbReference>
<reference evidence="2" key="1">
    <citation type="journal article" date="2014" name="Int. J. Syst. Evol. Microbiol.">
        <title>Complete genome sequence of Corynebacterium casei LMG S-19264T (=DSM 44701T), isolated from a smear-ripened cheese.</title>
        <authorList>
            <consortium name="US DOE Joint Genome Institute (JGI-PGF)"/>
            <person name="Walter F."/>
            <person name="Albersmeier A."/>
            <person name="Kalinowski J."/>
            <person name="Ruckert C."/>
        </authorList>
    </citation>
    <scope>NUCLEOTIDE SEQUENCE</scope>
    <source>
        <strain evidence="2">JCM 3346</strain>
    </source>
</reference>
<accession>A0A918CAW4</accession>
<name>A0A918CAW4_AGRME</name>
<feature type="transmembrane region" description="Helical" evidence="1">
    <location>
        <begin position="25"/>
        <end position="45"/>
    </location>
</feature>
<evidence type="ECO:0000313" key="2">
    <source>
        <dbReference type="EMBL" id="GGR15009.1"/>
    </source>
</evidence>
<keyword evidence="1" id="KW-1133">Transmembrane helix</keyword>
<sequence length="205" mass="21787">MRPSDATLAALPESFRYARSTARTVAFAVLAGVALVALVLVLVNFGAIRDDASEMTGRRSGLRGVVAPTLVVVTAFFALLFAWFAIGGAHRWIRVDTGTALSGRHFLAAGGRAEAEALHARFATGDPAVYLPVPNHKKGDIRLSIYLAVPDRTAYVTVRLGKEPGATGLPLITLHDRAYVQLKRLGTGDLVRPSASGVVDPFLRG</sequence>
<dbReference type="AlphaFoldDB" id="A0A918CAW4"/>
<gene>
    <name evidence="2" type="ORF">GCM10010196_04640</name>
</gene>
<keyword evidence="3" id="KW-1185">Reference proteome</keyword>
<proteinExistence type="predicted"/>
<feature type="transmembrane region" description="Helical" evidence="1">
    <location>
        <begin position="65"/>
        <end position="86"/>
    </location>
</feature>
<dbReference type="RefSeq" id="WP_189083694.1">
    <property type="nucleotide sequence ID" value="NZ_BMRJ01000001.1"/>
</dbReference>
<dbReference type="EMBL" id="BMRJ01000001">
    <property type="protein sequence ID" value="GGR15009.1"/>
    <property type="molecule type" value="Genomic_DNA"/>
</dbReference>
<evidence type="ECO:0000256" key="1">
    <source>
        <dbReference type="SAM" id="Phobius"/>
    </source>
</evidence>
<keyword evidence="1" id="KW-0472">Membrane</keyword>
<keyword evidence="1" id="KW-0812">Transmembrane</keyword>